<sequence length="162" mass="17730">MLDSVLIRNGVCPFLRGGYSGIRQERERVFMVGMNLDGASQESDVVVRIGTSYCNVTSLSRSQLTCRPPTTQPPARDANGKPDPTKIPEVVVEVGDHLKFTIGKLCCYELTSCQDATLTKPFNVGGITGRLHSGCIRHPPSRCLPSHIYRETSLSQEHAGKD</sequence>
<dbReference type="AlphaFoldDB" id="A0A4Y2WLW1"/>
<organism evidence="3 4">
    <name type="scientific">Araneus ventricosus</name>
    <name type="common">Orbweaver spider</name>
    <name type="synonym">Epeira ventricosa</name>
    <dbReference type="NCBI Taxonomy" id="182803"/>
    <lineage>
        <taxon>Eukaryota</taxon>
        <taxon>Metazoa</taxon>
        <taxon>Ecdysozoa</taxon>
        <taxon>Arthropoda</taxon>
        <taxon>Chelicerata</taxon>
        <taxon>Arachnida</taxon>
        <taxon>Araneae</taxon>
        <taxon>Araneomorphae</taxon>
        <taxon>Entelegynae</taxon>
        <taxon>Araneoidea</taxon>
        <taxon>Araneidae</taxon>
        <taxon>Araneus</taxon>
    </lineage>
</organism>
<proteinExistence type="predicted"/>
<dbReference type="EMBL" id="BGPR01062220">
    <property type="protein sequence ID" value="GBO37688.1"/>
    <property type="molecule type" value="Genomic_DNA"/>
</dbReference>
<dbReference type="InterPro" id="IPR002909">
    <property type="entry name" value="IPT_dom"/>
</dbReference>
<dbReference type="Pfam" id="PF01833">
    <property type="entry name" value="TIG"/>
    <property type="match status" value="1"/>
</dbReference>
<keyword evidence="4" id="KW-1185">Reference proteome</keyword>
<evidence type="ECO:0000313" key="4">
    <source>
        <dbReference type="Proteomes" id="UP000499080"/>
    </source>
</evidence>
<evidence type="ECO:0000259" key="2">
    <source>
        <dbReference type="Pfam" id="PF01833"/>
    </source>
</evidence>
<accession>A0A4Y2WLW1</accession>
<evidence type="ECO:0000313" key="3">
    <source>
        <dbReference type="EMBL" id="GBO37688.1"/>
    </source>
</evidence>
<feature type="domain" description="IPT/TIG" evidence="2">
    <location>
        <begin position="27"/>
        <end position="72"/>
    </location>
</feature>
<name>A0A4Y2WLW1_ARAVE</name>
<comment type="caution">
    <text evidence="3">The sequence shown here is derived from an EMBL/GenBank/DDBJ whole genome shotgun (WGS) entry which is preliminary data.</text>
</comment>
<feature type="region of interest" description="Disordered" evidence="1">
    <location>
        <begin position="64"/>
        <end position="84"/>
    </location>
</feature>
<reference evidence="3 4" key="1">
    <citation type="journal article" date="2019" name="Sci. Rep.">
        <title>Orb-weaving spider Araneus ventricosus genome elucidates the spidroin gene catalogue.</title>
        <authorList>
            <person name="Kono N."/>
            <person name="Nakamura H."/>
            <person name="Ohtoshi R."/>
            <person name="Moran D.A.P."/>
            <person name="Shinohara A."/>
            <person name="Yoshida Y."/>
            <person name="Fujiwara M."/>
            <person name="Mori M."/>
            <person name="Tomita M."/>
            <person name="Arakawa K."/>
        </authorList>
    </citation>
    <scope>NUCLEOTIDE SEQUENCE [LARGE SCALE GENOMIC DNA]</scope>
</reference>
<dbReference type="Proteomes" id="UP000499080">
    <property type="component" value="Unassembled WGS sequence"/>
</dbReference>
<evidence type="ECO:0000256" key="1">
    <source>
        <dbReference type="SAM" id="MobiDB-lite"/>
    </source>
</evidence>
<protein>
    <recommendedName>
        <fullName evidence="2">IPT/TIG domain-containing protein</fullName>
    </recommendedName>
</protein>
<gene>
    <name evidence="3" type="ORF">AVEN_95487_1</name>
</gene>